<organism evidence="2 3">
    <name type="scientific">Hanseniaspora osmophila</name>
    <dbReference type="NCBI Taxonomy" id="56408"/>
    <lineage>
        <taxon>Eukaryota</taxon>
        <taxon>Fungi</taxon>
        <taxon>Dikarya</taxon>
        <taxon>Ascomycota</taxon>
        <taxon>Saccharomycotina</taxon>
        <taxon>Saccharomycetes</taxon>
        <taxon>Saccharomycodales</taxon>
        <taxon>Saccharomycodaceae</taxon>
        <taxon>Hanseniaspora</taxon>
    </lineage>
</organism>
<feature type="transmembrane region" description="Helical" evidence="1">
    <location>
        <begin position="19"/>
        <end position="36"/>
    </location>
</feature>
<keyword evidence="3" id="KW-1185">Reference proteome</keyword>
<dbReference type="AlphaFoldDB" id="A0A1E5RZN9"/>
<keyword evidence="1" id="KW-0472">Membrane</keyword>
<feature type="transmembrane region" description="Helical" evidence="1">
    <location>
        <begin position="42"/>
        <end position="64"/>
    </location>
</feature>
<dbReference type="Proteomes" id="UP000095728">
    <property type="component" value="Unassembled WGS sequence"/>
</dbReference>
<sequence length="172" mass="19973">MDDSFQIQQQQRLVQKWNLIAYGVSLFIYSFNIFRVHSVPGFVLRCFVYGYYLVVLQLELSSFLPTWKKVNMNRLLKNCSFLESFVGRGFVNLLVTMIASRIRLTRGFFGEIAFLGNIAFSIGLITCEFKKNNSFPKPLSYNIREFMIDEQDIITNSEERFSENISDNSGLV</sequence>
<dbReference type="InParanoid" id="A0A1E5RZN9"/>
<name>A0A1E5RZN9_9ASCO</name>
<evidence type="ECO:0000313" key="2">
    <source>
        <dbReference type="EMBL" id="OEJ92442.1"/>
    </source>
</evidence>
<accession>A0A1E5RZN9</accession>
<comment type="caution">
    <text evidence="2">The sequence shown here is derived from an EMBL/GenBank/DDBJ whole genome shotgun (WGS) entry which is preliminary data.</text>
</comment>
<dbReference type="EMBL" id="LPNM01000001">
    <property type="protein sequence ID" value="OEJ92442.1"/>
    <property type="molecule type" value="Genomic_DNA"/>
</dbReference>
<proteinExistence type="predicted"/>
<gene>
    <name evidence="2" type="ORF">AWRI3579_g56</name>
</gene>
<evidence type="ECO:0000256" key="1">
    <source>
        <dbReference type="SAM" id="Phobius"/>
    </source>
</evidence>
<keyword evidence="1" id="KW-1133">Transmembrane helix</keyword>
<protein>
    <submittedName>
        <fullName evidence="2">Uncharacterized protein</fullName>
    </submittedName>
</protein>
<keyword evidence="1" id="KW-0812">Transmembrane</keyword>
<feature type="transmembrane region" description="Helical" evidence="1">
    <location>
        <begin position="108"/>
        <end position="127"/>
    </location>
</feature>
<reference evidence="3" key="1">
    <citation type="journal article" date="2016" name="Genome Announc.">
        <title>Genome sequences of three species of Hanseniaspora isolated from spontaneous wine fermentations.</title>
        <authorList>
            <person name="Sternes P.R."/>
            <person name="Lee D."/>
            <person name="Kutyna D.R."/>
            <person name="Borneman A.R."/>
        </authorList>
    </citation>
    <scope>NUCLEOTIDE SEQUENCE [LARGE SCALE GENOMIC DNA]</scope>
    <source>
        <strain evidence="3">AWRI3579</strain>
    </source>
</reference>
<evidence type="ECO:0000313" key="3">
    <source>
        <dbReference type="Proteomes" id="UP000095728"/>
    </source>
</evidence>